<dbReference type="Proteomes" id="UP000605259">
    <property type="component" value="Unassembled WGS sequence"/>
</dbReference>
<sequence length="242" mass="27348">MKIRYWWILLTYVILQFSSMLGVPLLIKLGVYDSISNSKLMVSTALTHWTIGAFIVATIIIVTLLMRDLKETPPHRNRASTSEALGWILGGLFLAFFTQMIAAMIEVTVFGIQPGSENTQMIVNLTKVTPLFIVVVAILGPILEEIVFRYVLFGALRKKLNFLFSALISSFIFAIVHQDFAHLLVYTSMGFVFAFLYVKTKRIIVPIFAHMLMNALVMLMQLSVTKLQEKFEQIQGFIGGFL</sequence>
<dbReference type="InterPro" id="IPR003675">
    <property type="entry name" value="Rce1/LyrA-like_dom"/>
</dbReference>
<evidence type="ECO:0000259" key="2">
    <source>
        <dbReference type="Pfam" id="PF02517"/>
    </source>
</evidence>
<dbReference type="RefSeq" id="WP_188390217.1">
    <property type="nucleotide sequence ID" value="NZ_BMFK01000014.1"/>
</dbReference>
<evidence type="ECO:0000313" key="3">
    <source>
        <dbReference type="EMBL" id="GGE86048.1"/>
    </source>
</evidence>
<organism evidence="3 4">
    <name type="scientific">Priestia taiwanensis</name>
    <dbReference type="NCBI Taxonomy" id="1347902"/>
    <lineage>
        <taxon>Bacteria</taxon>
        <taxon>Bacillati</taxon>
        <taxon>Bacillota</taxon>
        <taxon>Bacilli</taxon>
        <taxon>Bacillales</taxon>
        <taxon>Bacillaceae</taxon>
        <taxon>Priestia</taxon>
    </lineage>
</organism>
<feature type="transmembrane region" description="Helical" evidence="1">
    <location>
        <begin position="87"/>
        <end position="112"/>
    </location>
</feature>
<proteinExistence type="predicted"/>
<feature type="transmembrane region" description="Helical" evidence="1">
    <location>
        <begin position="203"/>
        <end position="222"/>
    </location>
</feature>
<feature type="transmembrane region" description="Helical" evidence="1">
    <location>
        <begin position="160"/>
        <end position="177"/>
    </location>
</feature>
<protein>
    <submittedName>
        <fullName evidence="3">Peptidase</fullName>
    </submittedName>
</protein>
<comment type="caution">
    <text evidence="3">The sequence shown here is derived from an EMBL/GenBank/DDBJ whole genome shotgun (WGS) entry which is preliminary data.</text>
</comment>
<keyword evidence="1" id="KW-0472">Membrane</keyword>
<evidence type="ECO:0000256" key="1">
    <source>
        <dbReference type="SAM" id="Phobius"/>
    </source>
</evidence>
<keyword evidence="1" id="KW-0812">Transmembrane</keyword>
<keyword evidence="1" id="KW-1133">Transmembrane helix</keyword>
<dbReference type="InterPro" id="IPR052710">
    <property type="entry name" value="CAAX_protease"/>
</dbReference>
<dbReference type="PANTHER" id="PTHR36435">
    <property type="entry name" value="SLR1288 PROTEIN"/>
    <property type="match status" value="1"/>
</dbReference>
<dbReference type="PANTHER" id="PTHR36435:SF6">
    <property type="entry name" value="ABORTIVE INFECTION PROTEIN"/>
    <property type="match status" value="1"/>
</dbReference>
<reference evidence="3" key="2">
    <citation type="submission" date="2020-09" db="EMBL/GenBank/DDBJ databases">
        <authorList>
            <person name="Sun Q."/>
            <person name="Zhou Y."/>
        </authorList>
    </citation>
    <scope>NUCLEOTIDE SEQUENCE</scope>
    <source>
        <strain evidence="3">CGMCC 1.12698</strain>
    </source>
</reference>
<feature type="transmembrane region" description="Helical" evidence="1">
    <location>
        <begin position="132"/>
        <end position="153"/>
    </location>
</feature>
<name>A0A917AZM3_9BACI</name>
<dbReference type="GO" id="GO:0080120">
    <property type="term" value="P:CAAX-box protein maturation"/>
    <property type="evidence" value="ECO:0007669"/>
    <property type="project" value="UniProtKB-ARBA"/>
</dbReference>
<keyword evidence="4" id="KW-1185">Reference proteome</keyword>
<accession>A0A917AZM3</accession>
<feature type="transmembrane region" description="Helical" evidence="1">
    <location>
        <begin position="47"/>
        <end position="66"/>
    </location>
</feature>
<reference evidence="3" key="1">
    <citation type="journal article" date="2014" name="Int. J. Syst. Evol. Microbiol.">
        <title>Complete genome sequence of Corynebacterium casei LMG S-19264T (=DSM 44701T), isolated from a smear-ripened cheese.</title>
        <authorList>
            <consortium name="US DOE Joint Genome Institute (JGI-PGF)"/>
            <person name="Walter F."/>
            <person name="Albersmeier A."/>
            <person name="Kalinowski J."/>
            <person name="Ruckert C."/>
        </authorList>
    </citation>
    <scope>NUCLEOTIDE SEQUENCE</scope>
    <source>
        <strain evidence="3">CGMCC 1.12698</strain>
    </source>
</reference>
<dbReference type="EMBL" id="BMFK01000014">
    <property type="protein sequence ID" value="GGE86048.1"/>
    <property type="molecule type" value="Genomic_DNA"/>
</dbReference>
<gene>
    <name evidence="3" type="ORF">GCM10007140_39300</name>
</gene>
<evidence type="ECO:0000313" key="4">
    <source>
        <dbReference type="Proteomes" id="UP000605259"/>
    </source>
</evidence>
<dbReference type="GO" id="GO:0004175">
    <property type="term" value="F:endopeptidase activity"/>
    <property type="evidence" value="ECO:0007669"/>
    <property type="project" value="UniProtKB-ARBA"/>
</dbReference>
<feature type="domain" description="CAAX prenyl protease 2/Lysostaphin resistance protein A-like" evidence="2">
    <location>
        <begin position="130"/>
        <end position="216"/>
    </location>
</feature>
<feature type="transmembrane region" description="Helical" evidence="1">
    <location>
        <begin position="183"/>
        <end position="198"/>
    </location>
</feature>
<feature type="transmembrane region" description="Helical" evidence="1">
    <location>
        <begin position="7"/>
        <end position="27"/>
    </location>
</feature>
<dbReference type="Pfam" id="PF02517">
    <property type="entry name" value="Rce1-like"/>
    <property type="match status" value="1"/>
</dbReference>
<dbReference type="AlphaFoldDB" id="A0A917AZM3"/>